<dbReference type="Gene3D" id="3.40.50.1820">
    <property type="entry name" value="alpha/beta hydrolase"/>
    <property type="match status" value="1"/>
</dbReference>
<dbReference type="PANTHER" id="PTHR14093:SF19">
    <property type="entry name" value="THYROGLOBULIN"/>
    <property type="match status" value="1"/>
</dbReference>
<dbReference type="STRING" id="244447.ENSCSEP00000001841"/>
<proteinExistence type="inferred from homology"/>
<dbReference type="Pfam" id="PF00135">
    <property type="entry name" value="COesterase"/>
    <property type="match status" value="1"/>
</dbReference>
<dbReference type="Proteomes" id="UP000265120">
    <property type="component" value="Chromosome 13"/>
</dbReference>
<dbReference type="InterPro" id="IPR029058">
    <property type="entry name" value="AB_hydrolase_fold"/>
</dbReference>
<evidence type="ECO:0000313" key="8">
    <source>
        <dbReference type="Ensembl" id="ENSCSEP00000001841.1"/>
    </source>
</evidence>
<evidence type="ECO:0000256" key="6">
    <source>
        <dbReference type="ARBA" id="ARBA00023180"/>
    </source>
</evidence>
<dbReference type="SUPFAM" id="SSF53474">
    <property type="entry name" value="alpha/beta-Hydrolases"/>
    <property type="match status" value="1"/>
</dbReference>
<keyword evidence="4" id="KW-0732">Signal</keyword>
<protein>
    <recommendedName>
        <fullName evidence="7">Carboxylesterase type B domain-containing protein</fullName>
    </recommendedName>
</protein>
<organism evidence="8 9">
    <name type="scientific">Cynoglossus semilaevis</name>
    <name type="common">Tongue sole</name>
    <dbReference type="NCBI Taxonomy" id="244447"/>
    <lineage>
        <taxon>Eukaryota</taxon>
        <taxon>Metazoa</taxon>
        <taxon>Chordata</taxon>
        <taxon>Craniata</taxon>
        <taxon>Vertebrata</taxon>
        <taxon>Euteleostomi</taxon>
        <taxon>Actinopterygii</taxon>
        <taxon>Neopterygii</taxon>
        <taxon>Teleostei</taxon>
        <taxon>Neoteleostei</taxon>
        <taxon>Acanthomorphata</taxon>
        <taxon>Carangaria</taxon>
        <taxon>Pleuronectiformes</taxon>
        <taxon>Pleuronectoidei</taxon>
        <taxon>Cynoglossidae</taxon>
        <taxon>Cynoglossinae</taxon>
        <taxon>Cynoglossus</taxon>
    </lineage>
</organism>
<evidence type="ECO:0000313" key="9">
    <source>
        <dbReference type="Proteomes" id="UP000265120"/>
    </source>
</evidence>
<comment type="similarity">
    <text evidence="2">Belongs to the type-B carboxylesterase/lipase family.</text>
</comment>
<dbReference type="Ensembl" id="ENSCSET00000001873.1">
    <property type="protein sequence ID" value="ENSCSEP00000001841.1"/>
    <property type="gene ID" value="ENSCSEG00000001250.1"/>
</dbReference>
<sequence>CDAGCDAESLCAVADLTEAETAGFYSCSLFPDTRVCGAYDKPLRAACRLLLNRAPNNTHIKRGACLYKMCLMLSFYTYTHTKFYTDIRFRECERRCDEDPCCRGFGFVRDAKSPGGAKVVCVSLLSLGVLTCDEASESSWRRQDCAPPAVLSSPEPFGWFLKPVSLSKWRLLDESSVLVDPSVSTYDVIHISSDISGDQDKTRNWCLHGNHTHTHTHGQSGVRCVLYPDTTTCGLSSSPHSSQSTSSCRLLLREPADTVYLRAGGFISPTVNRPPVVTTVSIPGNGLLQGSTVETWLGSEQRTVVQFLGVPYARPPTSSLRFQNAQPFNWTGTWDATKPRATCLQPGDTTSDSSSEDCLYLNIFSPARGNVPVLVFFFNPSANPSPALLHGSTLAAVGNIVVVTASYRTAALGFLSTGDAHLRGMYGLSDQEAVLRWVHAHIALMGGDNSRVTVGAERGGADITSLHLLSSASSLFHRMILMGGSLFSPSSVSSSSSSLVMDLVSELGCVSSDPSVISSCLRALSAQTLNEVQTKLLAVSGPFHSWSPPRQSTLQVPLSTLSRVDLLLGTSEQDGLIGRARRIKDFEALQGRVNGKTAFYEALSRSLGGETGNPLLKEAATWFYSLDHSPTPQGYSLFSRSLNNATRDLFITCPSLQMANFWAKNSQSNVFLYHLPASTMNDRADVFVPLDVQLVFGVPHQPTSYQRFTSSNRRLSLAMMSYVASFVKTGNSNPSKKWAESSLPRWRGVQSFEDSPTYLELSPSLMNRQGLRQRACSFWNHMRTKLSRENGTRTQCCPLLTTF</sequence>
<keyword evidence="6" id="KW-0325">Glycoprotein</keyword>
<keyword evidence="9" id="KW-1185">Reference proteome</keyword>
<dbReference type="OMA" id="SHWAKSN"/>
<evidence type="ECO:0000259" key="7">
    <source>
        <dbReference type="Pfam" id="PF00135"/>
    </source>
</evidence>
<evidence type="ECO:0000256" key="4">
    <source>
        <dbReference type="ARBA" id="ARBA00022729"/>
    </source>
</evidence>
<evidence type="ECO:0000256" key="3">
    <source>
        <dbReference type="ARBA" id="ARBA00022525"/>
    </source>
</evidence>
<dbReference type="InterPro" id="IPR002018">
    <property type="entry name" value="CarbesteraseB"/>
</dbReference>
<evidence type="ECO:0000256" key="5">
    <source>
        <dbReference type="ARBA" id="ARBA00022737"/>
    </source>
</evidence>
<dbReference type="AlphaFoldDB" id="A0A3P8UMG0"/>
<evidence type="ECO:0000256" key="1">
    <source>
        <dbReference type="ARBA" id="ARBA00004613"/>
    </source>
</evidence>
<reference evidence="8" key="3">
    <citation type="submission" date="2025-09" db="UniProtKB">
        <authorList>
            <consortium name="Ensembl"/>
        </authorList>
    </citation>
    <scope>IDENTIFICATION</scope>
</reference>
<dbReference type="GO" id="GO:0005615">
    <property type="term" value="C:extracellular space"/>
    <property type="evidence" value="ECO:0007669"/>
    <property type="project" value="TreeGrafter"/>
</dbReference>
<dbReference type="GO" id="GO:0006590">
    <property type="term" value="P:thyroid hormone generation"/>
    <property type="evidence" value="ECO:0007669"/>
    <property type="project" value="TreeGrafter"/>
</dbReference>
<name>A0A3P8UMG0_CYNSE</name>
<dbReference type="GeneTree" id="ENSGT00940000168460"/>
<evidence type="ECO:0000256" key="2">
    <source>
        <dbReference type="ARBA" id="ARBA00005964"/>
    </source>
</evidence>
<keyword evidence="3" id="KW-0964">Secreted</keyword>
<reference evidence="8 9" key="1">
    <citation type="journal article" date="2014" name="Nat. Genet.">
        <title>Whole-genome sequence of a flatfish provides insights into ZW sex chromosome evolution and adaptation to a benthic lifestyle.</title>
        <authorList>
            <person name="Chen S."/>
            <person name="Zhang G."/>
            <person name="Shao C."/>
            <person name="Huang Q."/>
            <person name="Liu G."/>
            <person name="Zhang P."/>
            <person name="Song W."/>
            <person name="An N."/>
            <person name="Chalopin D."/>
            <person name="Volff J.N."/>
            <person name="Hong Y."/>
            <person name="Li Q."/>
            <person name="Sha Z."/>
            <person name="Zhou H."/>
            <person name="Xie M."/>
            <person name="Yu Q."/>
            <person name="Liu Y."/>
            <person name="Xiang H."/>
            <person name="Wang N."/>
            <person name="Wu K."/>
            <person name="Yang C."/>
            <person name="Zhou Q."/>
            <person name="Liao X."/>
            <person name="Yang L."/>
            <person name="Hu Q."/>
            <person name="Zhang J."/>
            <person name="Meng L."/>
            <person name="Jin L."/>
            <person name="Tian Y."/>
            <person name="Lian J."/>
            <person name="Yang J."/>
            <person name="Miao G."/>
            <person name="Liu S."/>
            <person name="Liang Z."/>
            <person name="Yan F."/>
            <person name="Li Y."/>
            <person name="Sun B."/>
            <person name="Zhang H."/>
            <person name="Zhang J."/>
            <person name="Zhu Y."/>
            <person name="Du M."/>
            <person name="Zhao Y."/>
            <person name="Schartl M."/>
            <person name="Tang Q."/>
            <person name="Wang J."/>
        </authorList>
    </citation>
    <scope>NUCLEOTIDE SEQUENCE</scope>
</reference>
<dbReference type="InParanoid" id="A0A3P8UMG0"/>
<dbReference type="PANTHER" id="PTHR14093">
    <property type="entry name" value="HLA CLASS II GAMMA CHAIN"/>
    <property type="match status" value="1"/>
</dbReference>
<dbReference type="InterPro" id="IPR019819">
    <property type="entry name" value="Carboxylesterase_B_CS"/>
</dbReference>
<feature type="domain" description="Carboxylesterase type B" evidence="7">
    <location>
        <begin position="279"/>
        <end position="779"/>
    </location>
</feature>
<comment type="subcellular location">
    <subcellularLocation>
        <location evidence="1">Secreted</location>
    </subcellularLocation>
</comment>
<dbReference type="InterPro" id="IPR052001">
    <property type="entry name" value="MHC-II_Gamma/Thyroglobulin"/>
</dbReference>
<dbReference type="PROSITE" id="PS00941">
    <property type="entry name" value="CARBOXYLESTERASE_B_2"/>
    <property type="match status" value="1"/>
</dbReference>
<reference evidence="8" key="2">
    <citation type="submission" date="2025-08" db="UniProtKB">
        <authorList>
            <consortium name="Ensembl"/>
        </authorList>
    </citation>
    <scope>IDENTIFICATION</scope>
</reference>
<keyword evidence="5" id="KW-0677">Repeat</keyword>
<accession>A0A3P8UMG0</accession>